<dbReference type="Pfam" id="PF20009">
    <property type="entry name" value="GEVED"/>
    <property type="match status" value="2"/>
</dbReference>
<keyword evidence="8" id="KW-1015">Disulfide bond</keyword>
<evidence type="ECO:0000313" key="12">
    <source>
        <dbReference type="Proteomes" id="UP000215214"/>
    </source>
</evidence>
<dbReference type="InterPro" id="IPR008754">
    <property type="entry name" value="Peptidase_M43"/>
</dbReference>
<dbReference type="PROSITE" id="PS50853">
    <property type="entry name" value="FN3"/>
    <property type="match status" value="2"/>
</dbReference>
<dbReference type="InterPro" id="IPR024079">
    <property type="entry name" value="MetalloPept_cat_dom_sf"/>
</dbReference>
<keyword evidence="5 11" id="KW-0378">Hydrolase</keyword>
<dbReference type="InterPro" id="IPR036116">
    <property type="entry name" value="FN3_sf"/>
</dbReference>
<dbReference type="InterPro" id="IPR013783">
    <property type="entry name" value="Ig-like_fold"/>
</dbReference>
<proteinExistence type="inferred from homology"/>
<dbReference type="SUPFAM" id="SSF49265">
    <property type="entry name" value="Fibronectin type III"/>
    <property type="match status" value="2"/>
</dbReference>
<feature type="domain" description="Fibronectin type-III" evidence="10">
    <location>
        <begin position="570"/>
        <end position="655"/>
    </location>
</feature>
<keyword evidence="3" id="KW-0479">Metal-binding</keyword>
<dbReference type="CDD" id="cd04275">
    <property type="entry name" value="ZnMc_pappalysin_like"/>
    <property type="match status" value="1"/>
</dbReference>
<evidence type="ECO:0000256" key="9">
    <source>
        <dbReference type="SAM" id="MobiDB-lite"/>
    </source>
</evidence>
<dbReference type="SUPFAM" id="SSF55486">
    <property type="entry name" value="Metalloproteases ('zincins'), catalytic domain"/>
    <property type="match status" value="1"/>
</dbReference>
<dbReference type="GO" id="GO:0008237">
    <property type="term" value="F:metallopeptidase activity"/>
    <property type="evidence" value="ECO:0007669"/>
    <property type="project" value="UniProtKB-KW"/>
</dbReference>
<dbReference type="GO" id="GO:0006508">
    <property type="term" value="P:proteolysis"/>
    <property type="evidence" value="ECO:0007669"/>
    <property type="project" value="UniProtKB-KW"/>
</dbReference>
<dbReference type="Pfam" id="PF00041">
    <property type="entry name" value="fn3"/>
    <property type="match status" value="1"/>
</dbReference>
<evidence type="ECO:0000256" key="7">
    <source>
        <dbReference type="ARBA" id="ARBA00023049"/>
    </source>
</evidence>
<dbReference type="Gene3D" id="3.40.390.10">
    <property type="entry name" value="Collagenase (Catalytic Domain)"/>
    <property type="match status" value="1"/>
</dbReference>
<keyword evidence="4" id="KW-0732">Signal</keyword>
<evidence type="ECO:0000256" key="6">
    <source>
        <dbReference type="ARBA" id="ARBA00022833"/>
    </source>
</evidence>
<dbReference type="NCBIfam" id="TIGR04183">
    <property type="entry name" value="Por_Secre_tail"/>
    <property type="match status" value="1"/>
</dbReference>
<dbReference type="EC" id="3.4.24.-" evidence="11"/>
<feature type="compositionally biased region" description="Polar residues" evidence="9">
    <location>
        <begin position="133"/>
        <end position="142"/>
    </location>
</feature>
<evidence type="ECO:0000313" key="11">
    <source>
        <dbReference type="EMBL" id="SNR13858.1"/>
    </source>
</evidence>
<organism evidence="11 12">
    <name type="scientific">Tenacibaculum jejuense</name>
    <dbReference type="NCBI Taxonomy" id="584609"/>
    <lineage>
        <taxon>Bacteria</taxon>
        <taxon>Pseudomonadati</taxon>
        <taxon>Bacteroidota</taxon>
        <taxon>Flavobacteriia</taxon>
        <taxon>Flavobacteriales</taxon>
        <taxon>Flavobacteriaceae</taxon>
        <taxon>Tenacibaculum</taxon>
    </lineage>
</organism>
<keyword evidence="7" id="KW-0482">Metalloprotease</keyword>
<keyword evidence="2" id="KW-0645">Protease</keyword>
<evidence type="ECO:0000256" key="4">
    <source>
        <dbReference type="ARBA" id="ARBA00022729"/>
    </source>
</evidence>
<sequence>MKNTFLTLLMLLSLTCFPQERRKCHSDENFEYRKTKTPAIQDNLDRIENFTQMRIQQLEKLHSRMEQKLITIPVVVHIIYSNDLENISDDQVQSQIDVLNEDFRKTNPYVTDKWPQAADTKIQFRLASVDPNGNSTKGITRKSTTKESWGAQDQMKDSKSGGVDPWNTAEYLNIWVCNIGNGILGYAQYPGGKPSTDGVVINPKYFGSSDKGSNFYLSAPFDKGRTTTHEIGHFLNLRHIWGNSRGCGTDDLVSDTPESNGPNYGCQHGTVSCGSEDMIENFMDYSDDTCMSIFTSGQSARMHAILMEGGFRHELATSNKFDSIVNDLTTPEGIVVSDVQTCEAHISWDEIEGVSYDIRYRILGSETWNQTSVLGTSIVLNELSDDSEYEVKVRSTSESGESLYSSCVKFNTLIKDPYCESKATNVQELYLGTVTLGNINNTSDGGNGYSSFVSQSTKVLKTHAVNFELTPVWTGGINYETGYSIFVDYNQDNDFDDEGETVFIQSMVTDPFVKGSFIIPHHALEGDTRMRIAVKYDGIPKECEVFEYGEVEDYTLKILAADHDTHEPTAPENLHASEIKETAITLSWDNAIDDVNVEGYDVFIDDKFFDYITTASIEIPNLDLATEYKLSVRTVDCSGNESDFSNISVTTIGEAISYCQSRGESVAYEWIDKVEIGEISNESSNDKGYGDYTALTANVIKGSQTPIVVSSGFLNFSYTEFWTVWIDFNQDGSFDDEERVLEGSSSDESDLYGIIDIPTNALLGKTRMRVAMKYNTKALACESFSEGEVEDYTLNIVDLDNAQNLKEADISNANILGNEEEFNVTASPNPATDILDIKIQDHKRNQMVSYTIVNNMGQIVQRNNLNSFKLDVSKLNFGVYILEVYDGQKKFQTKIVKR</sequence>
<evidence type="ECO:0000256" key="5">
    <source>
        <dbReference type="ARBA" id="ARBA00022801"/>
    </source>
</evidence>
<dbReference type="OrthoDB" id="9792152at2"/>
<keyword evidence="12" id="KW-1185">Reference proteome</keyword>
<dbReference type="GO" id="GO:0046872">
    <property type="term" value="F:metal ion binding"/>
    <property type="evidence" value="ECO:0007669"/>
    <property type="project" value="UniProtKB-KW"/>
</dbReference>
<dbReference type="Pfam" id="PF18962">
    <property type="entry name" value="Por_Secre_tail"/>
    <property type="match status" value="1"/>
</dbReference>
<comment type="similarity">
    <text evidence="1">Belongs to the peptidase M43B family.</text>
</comment>
<dbReference type="Gene3D" id="2.60.40.10">
    <property type="entry name" value="Immunoglobulins"/>
    <property type="match status" value="2"/>
</dbReference>
<dbReference type="PANTHER" id="PTHR47466">
    <property type="match status" value="1"/>
</dbReference>
<evidence type="ECO:0000256" key="2">
    <source>
        <dbReference type="ARBA" id="ARBA00022670"/>
    </source>
</evidence>
<dbReference type="Proteomes" id="UP000215214">
    <property type="component" value="Chromosome TJEJU"/>
</dbReference>
<dbReference type="InterPro" id="IPR026444">
    <property type="entry name" value="Secre_tail"/>
</dbReference>
<evidence type="ECO:0000259" key="10">
    <source>
        <dbReference type="PROSITE" id="PS50853"/>
    </source>
</evidence>
<dbReference type="PANTHER" id="PTHR47466:SF1">
    <property type="entry name" value="METALLOPROTEASE MEP1 (AFU_ORTHOLOGUE AFUA_1G07730)-RELATED"/>
    <property type="match status" value="1"/>
</dbReference>
<dbReference type="KEGG" id="tje:TJEJU_0048"/>
<evidence type="ECO:0000256" key="8">
    <source>
        <dbReference type="ARBA" id="ARBA00023157"/>
    </source>
</evidence>
<dbReference type="Pfam" id="PF05572">
    <property type="entry name" value="Peptidase_M43"/>
    <property type="match status" value="1"/>
</dbReference>
<dbReference type="CDD" id="cd00063">
    <property type="entry name" value="FN3"/>
    <property type="match status" value="2"/>
</dbReference>
<feature type="domain" description="Fibronectin type-III" evidence="10">
    <location>
        <begin position="330"/>
        <end position="415"/>
    </location>
</feature>
<dbReference type="SMART" id="SM00060">
    <property type="entry name" value="FN3"/>
    <property type="match status" value="2"/>
</dbReference>
<dbReference type="EMBL" id="LT899436">
    <property type="protein sequence ID" value="SNR13858.1"/>
    <property type="molecule type" value="Genomic_DNA"/>
</dbReference>
<dbReference type="InterPro" id="IPR003961">
    <property type="entry name" value="FN3_dom"/>
</dbReference>
<gene>
    <name evidence="11" type="ORF">TJEJU_0048</name>
</gene>
<name>A0A238U5G6_9FLAO</name>
<reference evidence="11 12" key="1">
    <citation type="submission" date="2017-07" db="EMBL/GenBank/DDBJ databases">
        <authorList>
            <person name="Sun Z.S."/>
            <person name="Albrecht U."/>
            <person name="Echele G."/>
            <person name="Lee C.C."/>
        </authorList>
    </citation>
    <scope>NUCLEOTIDE SEQUENCE [LARGE SCALE GENOMIC DNA]</scope>
    <source>
        <strain evidence="12">type strain: KCTC 22618</strain>
    </source>
</reference>
<evidence type="ECO:0000256" key="3">
    <source>
        <dbReference type="ARBA" id="ARBA00022723"/>
    </source>
</evidence>
<evidence type="ECO:0000256" key="1">
    <source>
        <dbReference type="ARBA" id="ARBA00008721"/>
    </source>
</evidence>
<feature type="region of interest" description="Disordered" evidence="9">
    <location>
        <begin position="133"/>
        <end position="161"/>
    </location>
</feature>
<dbReference type="AlphaFoldDB" id="A0A238U5G6"/>
<protein>
    <submittedName>
        <fullName evidence="11">Ulilysin (Modular protein)</fullName>
        <ecNumber evidence="11">3.4.24.-</ecNumber>
    </submittedName>
</protein>
<dbReference type="InterPro" id="IPR045474">
    <property type="entry name" value="GEVED"/>
</dbReference>
<accession>A0A238U5G6</accession>
<keyword evidence="6" id="KW-0862">Zinc</keyword>